<dbReference type="InterPro" id="IPR036291">
    <property type="entry name" value="NAD(P)-bd_dom_sf"/>
</dbReference>
<dbReference type="OrthoDB" id="9803333at2"/>
<evidence type="ECO:0000313" key="3">
    <source>
        <dbReference type="EMBL" id="SHE70458.1"/>
    </source>
</evidence>
<sequence length="284" mass="30283">MMKPMSFDDLKGKVCVITGGAGVLGSAMVRSMASVGMKIAIADINKEVADKVAAEISGETGAQVVGIAANVLDKASLEQAKKEINQKLGDIEILVNGAGGNSPQATTKVEQMQESDLDNLADTFYGLQMEGFDKVFALNFKGTVLPTMVFTQDMLKNKKGVVLNISSMNSYKPLTKIPAYSAAKSSVNNFTEWLSVHLAKVGIRVNAIAPGFFITHQNRFLVMDEKTGNFSPRGQKIVDNTPMGKFGEPEDLQGATLFLLSDISNFITGIVIPVDGGYSAYGGV</sequence>
<comment type="similarity">
    <text evidence="1">Belongs to the short-chain dehydrogenases/reductases (SDR) family.</text>
</comment>
<evidence type="ECO:0000313" key="4">
    <source>
        <dbReference type="Proteomes" id="UP000184164"/>
    </source>
</evidence>
<keyword evidence="2" id="KW-0560">Oxidoreductase</keyword>
<dbReference type="PROSITE" id="PS00061">
    <property type="entry name" value="ADH_SHORT"/>
    <property type="match status" value="1"/>
</dbReference>
<gene>
    <name evidence="3" type="ORF">SAMN05444274_102154</name>
</gene>
<dbReference type="AlphaFoldDB" id="A0A1M4VNE7"/>
<keyword evidence="4" id="KW-1185">Reference proteome</keyword>
<dbReference type="NCBIfam" id="NF006132">
    <property type="entry name" value="PRK08277.1"/>
    <property type="match status" value="1"/>
</dbReference>
<protein>
    <submittedName>
        <fullName evidence="3">NAD(P)-dependent dehydrogenase, short-chain alcohol dehydrogenase family</fullName>
    </submittedName>
</protein>
<dbReference type="FunFam" id="3.40.50.720:FF:000084">
    <property type="entry name" value="Short-chain dehydrogenase reductase"/>
    <property type="match status" value="1"/>
</dbReference>
<dbReference type="PANTHER" id="PTHR42760">
    <property type="entry name" value="SHORT-CHAIN DEHYDROGENASES/REDUCTASES FAMILY MEMBER"/>
    <property type="match status" value="1"/>
</dbReference>
<dbReference type="SUPFAM" id="SSF51735">
    <property type="entry name" value="NAD(P)-binding Rossmann-fold domains"/>
    <property type="match status" value="1"/>
</dbReference>
<dbReference type="Gene3D" id="3.40.50.720">
    <property type="entry name" value="NAD(P)-binding Rossmann-like Domain"/>
    <property type="match status" value="1"/>
</dbReference>
<proteinExistence type="inferred from homology"/>
<name>A0A1M4VNE7_9BACT</name>
<dbReference type="InterPro" id="IPR002347">
    <property type="entry name" value="SDR_fam"/>
</dbReference>
<evidence type="ECO:0000256" key="2">
    <source>
        <dbReference type="ARBA" id="ARBA00023002"/>
    </source>
</evidence>
<dbReference type="PRINTS" id="PR00080">
    <property type="entry name" value="SDRFAMILY"/>
</dbReference>
<dbReference type="EMBL" id="FQUM01000002">
    <property type="protein sequence ID" value="SHE70458.1"/>
    <property type="molecule type" value="Genomic_DNA"/>
</dbReference>
<dbReference type="Pfam" id="PF13561">
    <property type="entry name" value="adh_short_C2"/>
    <property type="match status" value="1"/>
</dbReference>
<dbReference type="InterPro" id="IPR020904">
    <property type="entry name" value="Sc_DH/Rdtase_CS"/>
</dbReference>
<evidence type="ECO:0000256" key="1">
    <source>
        <dbReference type="ARBA" id="ARBA00006484"/>
    </source>
</evidence>
<dbReference type="PRINTS" id="PR00081">
    <property type="entry name" value="GDHRDH"/>
</dbReference>
<dbReference type="RefSeq" id="WP_072999180.1">
    <property type="nucleotide sequence ID" value="NZ_FQUM01000002.1"/>
</dbReference>
<organism evidence="3 4">
    <name type="scientific">Mariniphaga anaerophila</name>
    <dbReference type="NCBI Taxonomy" id="1484053"/>
    <lineage>
        <taxon>Bacteria</taxon>
        <taxon>Pseudomonadati</taxon>
        <taxon>Bacteroidota</taxon>
        <taxon>Bacteroidia</taxon>
        <taxon>Marinilabiliales</taxon>
        <taxon>Prolixibacteraceae</taxon>
        <taxon>Mariniphaga</taxon>
    </lineage>
</organism>
<dbReference type="GO" id="GO:0016616">
    <property type="term" value="F:oxidoreductase activity, acting on the CH-OH group of donors, NAD or NADP as acceptor"/>
    <property type="evidence" value="ECO:0007669"/>
    <property type="project" value="TreeGrafter"/>
</dbReference>
<accession>A0A1M4VNE7</accession>
<dbReference type="PANTHER" id="PTHR42760:SF115">
    <property type="entry name" value="3-OXOACYL-[ACYL-CARRIER-PROTEIN] REDUCTASE FABG"/>
    <property type="match status" value="1"/>
</dbReference>
<reference evidence="3 4" key="1">
    <citation type="submission" date="2016-11" db="EMBL/GenBank/DDBJ databases">
        <authorList>
            <person name="Jaros S."/>
            <person name="Januszkiewicz K."/>
            <person name="Wedrychowicz H."/>
        </authorList>
    </citation>
    <scope>NUCLEOTIDE SEQUENCE [LARGE SCALE GENOMIC DNA]</scope>
    <source>
        <strain evidence="3 4">DSM 26910</strain>
    </source>
</reference>
<dbReference type="STRING" id="1484053.SAMN05444274_102154"/>
<dbReference type="Proteomes" id="UP000184164">
    <property type="component" value="Unassembled WGS sequence"/>
</dbReference>